<evidence type="ECO:0000256" key="9">
    <source>
        <dbReference type="ARBA" id="ARBA00023242"/>
    </source>
</evidence>
<dbReference type="RefSeq" id="XP_007753970.1">
    <property type="nucleotide sequence ID" value="XM_007755780.1"/>
</dbReference>
<comment type="similarity">
    <text evidence="2">Belongs to the peptidase C19 family.</text>
</comment>
<feature type="domain" description="UBP-type" evidence="13">
    <location>
        <begin position="88"/>
        <end position="185"/>
    </location>
</feature>
<dbReference type="HOGENOM" id="CLU_016848_2_1_1"/>
<evidence type="ECO:0000256" key="4">
    <source>
        <dbReference type="ARBA" id="ARBA00022723"/>
    </source>
</evidence>
<feature type="compositionally biased region" description="Polar residues" evidence="11">
    <location>
        <begin position="37"/>
        <end position="50"/>
    </location>
</feature>
<sequence>MSKRKSEEPLEGVFAETSPASKRARFEDVPEKAPTANGGTLNTALPSNGTDEAAGVKERQQEDGVESDVEDDRIPAAPLRQSAPTEGYDDLYLDTINRSLLDFDFEKLCSVTLSNINVYACLVCGKYFQGRGPQSQAYQHALELDHHVFINMETKKVYVLPEGYEVKNKSLDDIKYVVDPKYTVEEVKMLDKDPKESTDLANKRYRPGFIGMNNIKANDYLNVVVQTLAHVTPLRDFFLLQQFPLTAAQLPVRFSTLVRKLWNPRAFRSHVSPHELLQEIALRSSKRFTLTQQSDPVELLTWVLNSLHSMLGGSRKALSSPIHRCFQGKLRMESQAITAKADTTGDRLRFEESSNIKTDIHPYLILTLDLPPVPLFRDAVESKNIIPQVPLTTLLQKYNGLSAMERAAHRVRHRLLHPLPPYLLFHVKRFSKNKFVAERNPTIVTFPSPRGLDMSPYVEPNPSVHPPGEPILYDMVANIILDTTSVATTGGEDTNAADAANMAVGAEGLRVAWKVQLRDKAAAYSQRSDLPEWLEIQDLWVQRAESETLFTREGYLMVWERRRERKKGKQPNGVKST</sequence>
<dbReference type="Pfam" id="PF00443">
    <property type="entry name" value="UCH"/>
    <property type="match status" value="1"/>
</dbReference>
<feature type="domain" description="USP" evidence="12">
    <location>
        <begin position="210"/>
        <end position="562"/>
    </location>
</feature>
<dbReference type="SUPFAM" id="SSF57850">
    <property type="entry name" value="RING/U-box"/>
    <property type="match status" value="1"/>
</dbReference>
<dbReference type="GO" id="GO:0005681">
    <property type="term" value="C:spliceosomal complex"/>
    <property type="evidence" value="ECO:0007669"/>
    <property type="project" value="UniProtKB-KW"/>
</dbReference>
<keyword evidence="5" id="KW-0747">Spliceosome</keyword>
<evidence type="ECO:0000256" key="8">
    <source>
        <dbReference type="ARBA" id="ARBA00023187"/>
    </source>
</evidence>
<dbReference type="eggNOG" id="KOG2026">
    <property type="taxonomic scope" value="Eukaryota"/>
</dbReference>
<keyword evidence="4" id="KW-0479">Metal-binding</keyword>
<dbReference type="Pfam" id="PF02148">
    <property type="entry name" value="zf-UBP"/>
    <property type="match status" value="1"/>
</dbReference>
<dbReference type="AlphaFoldDB" id="W9WBV0"/>
<dbReference type="InterPro" id="IPR013083">
    <property type="entry name" value="Znf_RING/FYVE/PHD"/>
</dbReference>
<dbReference type="Proteomes" id="UP000019473">
    <property type="component" value="Unassembled WGS sequence"/>
</dbReference>
<evidence type="ECO:0000256" key="1">
    <source>
        <dbReference type="ARBA" id="ARBA00004123"/>
    </source>
</evidence>
<keyword evidence="6 10" id="KW-0863">Zinc-finger</keyword>
<dbReference type="CDD" id="cd02669">
    <property type="entry name" value="Peptidase_C19M"/>
    <property type="match status" value="1"/>
</dbReference>
<dbReference type="PROSITE" id="PS50235">
    <property type="entry name" value="USP_3"/>
    <property type="match status" value="1"/>
</dbReference>
<keyword evidence="8" id="KW-0508">mRNA splicing</keyword>
<dbReference type="GO" id="GO:0004843">
    <property type="term" value="F:cysteine-type deubiquitinase activity"/>
    <property type="evidence" value="ECO:0007669"/>
    <property type="project" value="InterPro"/>
</dbReference>
<evidence type="ECO:0000256" key="7">
    <source>
        <dbReference type="ARBA" id="ARBA00022833"/>
    </source>
</evidence>
<dbReference type="PROSITE" id="PS50271">
    <property type="entry name" value="ZF_UBP"/>
    <property type="match status" value="1"/>
</dbReference>
<dbReference type="InterPro" id="IPR033809">
    <property type="entry name" value="USP39"/>
</dbReference>
<reference evidence="14 15" key="1">
    <citation type="submission" date="2013-03" db="EMBL/GenBank/DDBJ databases">
        <title>The Genome Sequence of Cladophialophora yegresii CBS 114405.</title>
        <authorList>
            <consortium name="The Broad Institute Genomics Platform"/>
            <person name="Cuomo C."/>
            <person name="de Hoog S."/>
            <person name="Gorbushina A."/>
            <person name="Walker B."/>
            <person name="Young S.K."/>
            <person name="Zeng Q."/>
            <person name="Gargeya S."/>
            <person name="Fitzgerald M."/>
            <person name="Haas B."/>
            <person name="Abouelleil A."/>
            <person name="Allen A.W."/>
            <person name="Alvarado L."/>
            <person name="Arachchi H.M."/>
            <person name="Berlin A.M."/>
            <person name="Chapman S.B."/>
            <person name="Gainer-Dewar J."/>
            <person name="Goldberg J."/>
            <person name="Griggs A."/>
            <person name="Gujja S."/>
            <person name="Hansen M."/>
            <person name="Howarth C."/>
            <person name="Imamovic A."/>
            <person name="Ireland A."/>
            <person name="Larimer J."/>
            <person name="McCowan C."/>
            <person name="Murphy C."/>
            <person name="Pearson M."/>
            <person name="Poon T.W."/>
            <person name="Priest M."/>
            <person name="Roberts A."/>
            <person name="Saif S."/>
            <person name="Shea T."/>
            <person name="Sisk P."/>
            <person name="Sykes S."/>
            <person name="Wortman J."/>
            <person name="Nusbaum C."/>
            <person name="Birren B."/>
        </authorList>
    </citation>
    <scope>NUCLEOTIDE SEQUENCE [LARGE SCALE GENOMIC DNA]</scope>
    <source>
        <strain evidence="14 15">CBS 114405</strain>
    </source>
</reference>
<evidence type="ECO:0000256" key="3">
    <source>
        <dbReference type="ARBA" id="ARBA00022664"/>
    </source>
</evidence>
<feature type="region of interest" description="Disordered" evidence="11">
    <location>
        <begin position="1"/>
        <end position="72"/>
    </location>
</feature>
<keyword evidence="7" id="KW-0862">Zinc</keyword>
<protein>
    <submittedName>
        <fullName evidence="14">Ubiquitin thiolesterase</fullName>
    </submittedName>
</protein>
<evidence type="ECO:0000256" key="10">
    <source>
        <dbReference type="PROSITE-ProRule" id="PRU00502"/>
    </source>
</evidence>
<dbReference type="SMART" id="SM00290">
    <property type="entry name" value="ZnF_UBP"/>
    <property type="match status" value="1"/>
</dbReference>
<dbReference type="GeneID" id="19176355"/>
<organism evidence="14 15">
    <name type="scientific">Cladophialophora yegresii CBS 114405</name>
    <dbReference type="NCBI Taxonomy" id="1182544"/>
    <lineage>
        <taxon>Eukaryota</taxon>
        <taxon>Fungi</taxon>
        <taxon>Dikarya</taxon>
        <taxon>Ascomycota</taxon>
        <taxon>Pezizomycotina</taxon>
        <taxon>Eurotiomycetes</taxon>
        <taxon>Chaetothyriomycetidae</taxon>
        <taxon>Chaetothyriales</taxon>
        <taxon>Herpotrichiellaceae</taxon>
        <taxon>Cladophialophora</taxon>
    </lineage>
</organism>
<dbReference type="OrthoDB" id="10263353at2759"/>
<dbReference type="Gene3D" id="3.90.70.10">
    <property type="entry name" value="Cysteine proteinases"/>
    <property type="match status" value="1"/>
</dbReference>
<dbReference type="GO" id="GO:0016579">
    <property type="term" value="P:protein deubiquitination"/>
    <property type="evidence" value="ECO:0007669"/>
    <property type="project" value="InterPro"/>
</dbReference>
<keyword evidence="9" id="KW-0539">Nucleus</keyword>
<dbReference type="STRING" id="1182544.W9WBV0"/>
<dbReference type="InterPro" id="IPR001394">
    <property type="entry name" value="Peptidase_C19_UCH"/>
</dbReference>
<name>W9WBV0_9EURO</name>
<dbReference type="PANTHER" id="PTHR21646">
    <property type="entry name" value="UBIQUITIN CARBOXYL-TERMINAL HYDROLASE"/>
    <property type="match status" value="1"/>
</dbReference>
<dbReference type="PANTHER" id="PTHR21646:SF16">
    <property type="entry name" value="U4_U6.U5 TRI-SNRNP-ASSOCIATED PROTEIN 2"/>
    <property type="match status" value="1"/>
</dbReference>
<dbReference type="FunFam" id="3.30.40.10:FF:000068">
    <property type="entry name" value="U4/U6.U5 tri-snRNP-associated protein 2"/>
    <property type="match status" value="1"/>
</dbReference>
<dbReference type="VEuPathDB" id="FungiDB:A1O7_01744"/>
<proteinExistence type="inferred from homology"/>
<comment type="subcellular location">
    <subcellularLocation>
        <location evidence="1">Nucleus</location>
    </subcellularLocation>
</comment>
<keyword evidence="15" id="KW-1185">Reference proteome</keyword>
<gene>
    <name evidence="14" type="ORF">A1O7_01744</name>
</gene>
<evidence type="ECO:0000259" key="13">
    <source>
        <dbReference type="PROSITE" id="PS50271"/>
    </source>
</evidence>
<dbReference type="InterPro" id="IPR001607">
    <property type="entry name" value="Znf_UBP"/>
</dbReference>
<dbReference type="SUPFAM" id="SSF54001">
    <property type="entry name" value="Cysteine proteinases"/>
    <property type="match status" value="1"/>
</dbReference>
<dbReference type="GO" id="GO:0008270">
    <property type="term" value="F:zinc ion binding"/>
    <property type="evidence" value="ECO:0007669"/>
    <property type="project" value="UniProtKB-KW"/>
</dbReference>
<dbReference type="EMBL" id="AMGW01000001">
    <property type="protein sequence ID" value="EXJ65403.1"/>
    <property type="molecule type" value="Genomic_DNA"/>
</dbReference>
<evidence type="ECO:0000259" key="12">
    <source>
        <dbReference type="PROSITE" id="PS50235"/>
    </source>
</evidence>
<evidence type="ECO:0000256" key="5">
    <source>
        <dbReference type="ARBA" id="ARBA00022728"/>
    </source>
</evidence>
<evidence type="ECO:0000313" key="15">
    <source>
        <dbReference type="Proteomes" id="UP000019473"/>
    </source>
</evidence>
<dbReference type="InterPro" id="IPR038765">
    <property type="entry name" value="Papain-like_cys_pep_sf"/>
</dbReference>
<accession>W9WBV0</accession>
<dbReference type="GO" id="GO:0000245">
    <property type="term" value="P:spliceosomal complex assembly"/>
    <property type="evidence" value="ECO:0007669"/>
    <property type="project" value="InterPro"/>
</dbReference>
<evidence type="ECO:0000256" key="6">
    <source>
        <dbReference type="ARBA" id="ARBA00022771"/>
    </source>
</evidence>
<comment type="caution">
    <text evidence="14">The sequence shown here is derived from an EMBL/GenBank/DDBJ whole genome shotgun (WGS) entry which is preliminary data.</text>
</comment>
<evidence type="ECO:0000256" key="2">
    <source>
        <dbReference type="ARBA" id="ARBA00009085"/>
    </source>
</evidence>
<evidence type="ECO:0000256" key="11">
    <source>
        <dbReference type="SAM" id="MobiDB-lite"/>
    </source>
</evidence>
<dbReference type="Gene3D" id="3.30.40.10">
    <property type="entry name" value="Zinc/RING finger domain, C3HC4 (zinc finger)"/>
    <property type="match status" value="1"/>
</dbReference>
<dbReference type="InterPro" id="IPR028889">
    <property type="entry name" value="USP"/>
</dbReference>
<dbReference type="InterPro" id="IPR050185">
    <property type="entry name" value="Ub_carboxyl-term_hydrolase"/>
</dbReference>
<keyword evidence="3" id="KW-0507">mRNA processing</keyword>
<evidence type="ECO:0000313" key="14">
    <source>
        <dbReference type="EMBL" id="EXJ65403.1"/>
    </source>
</evidence>